<evidence type="ECO:0000256" key="2">
    <source>
        <dbReference type="ARBA" id="ARBA00022857"/>
    </source>
</evidence>
<evidence type="ECO:0000256" key="1">
    <source>
        <dbReference type="ARBA" id="ARBA00005104"/>
    </source>
</evidence>
<dbReference type="InterPro" id="IPR050765">
    <property type="entry name" value="Riboflavin_Biosynth_HTPR"/>
</dbReference>
<proteinExistence type="predicted"/>
<dbReference type="InterPro" id="IPR024072">
    <property type="entry name" value="DHFR-like_dom_sf"/>
</dbReference>
<dbReference type="Gene3D" id="3.40.430.10">
    <property type="entry name" value="Dihydrofolate Reductase, subunit A"/>
    <property type="match status" value="1"/>
</dbReference>
<comment type="pathway">
    <text evidence="1">Cofactor biosynthesis; riboflavin biosynthesis.</text>
</comment>
<dbReference type="GO" id="GO:0008703">
    <property type="term" value="F:5-amino-6-(5-phosphoribosylamino)uracil reductase activity"/>
    <property type="evidence" value="ECO:0007669"/>
    <property type="project" value="InterPro"/>
</dbReference>
<sequence>MNQHSGRPETTLFMIESLDGKISTGDADELDVDLDFKRITGVKEGLSQYYQLEKQTDPFSLNSGKVMAKIGVNERDKEPKKMGCSFIIIDNKPHLTERGVEYLAKWVKTLYLVTANKDHPVYKVKGKYPNIEILEYEKQIDLRDVLVRMKRDFGAERITFQSGGTLNSQWLRQGLIDHISVVIAPCLIGGKNTPSLVDGESLHSQKDLTHVKALKLIKCTVLNDSYVHLFYDVVQNTHLTV</sequence>
<comment type="caution">
    <text evidence="5">The sequence shown here is derived from an EMBL/GenBank/DDBJ whole genome shotgun (WGS) entry which is preliminary data.</text>
</comment>
<protein>
    <submittedName>
        <fullName evidence="5">Deaminase</fullName>
    </submittedName>
</protein>
<reference evidence="6" key="1">
    <citation type="submission" date="2017-09" db="EMBL/GenBank/DDBJ databases">
        <title>Depth-based differentiation of microbial function through sediment-hosted aquifers and enrichment of novel symbionts in the deep terrestrial subsurface.</title>
        <authorList>
            <person name="Probst A.J."/>
            <person name="Ladd B."/>
            <person name="Jarett J.K."/>
            <person name="Geller-Mcgrath D.E."/>
            <person name="Sieber C.M.K."/>
            <person name="Emerson J.B."/>
            <person name="Anantharaman K."/>
            <person name="Thomas B.C."/>
            <person name="Malmstrom R."/>
            <person name="Stieglmeier M."/>
            <person name="Klingl A."/>
            <person name="Woyke T."/>
            <person name="Ryan C.M."/>
            <person name="Banfield J.F."/>
        </authorList>
    </citation>
    <scope>NUCLEOTIDE SEQUENCE [LARGE SCALE GENOMIC DNA]</scope>
</reference>
<dbReference type="InterPro" id="IPR002734">
    <property type="entry name" value="RibDG_C"/>
</dbReference>
<evidence type="ECO:0000313" key="6">
    <source>
        <dbReference type="Proteomes" id="UP000230538"/>
    </source>
</evidence>
<evidence type="ECO:0000259" key="4">
    <source>
        <dbReference type="Pfam" id="PF01872"/>
    </source>
</evidence>
<dbReference type="PANTHER" id="PTHR38011:SF7">
    <property type="entry name" value="2,5-DIAMINO-6-RIBOSYLAMINO-4(3H)-PYRIMIDINONE 5'-PHOSPHATE REDUCTASE"/>
    <property type="match status" value="1"/>
</dbReference>
<accession>A0A2M7WYT2</accession>
<dbReference type="SUPFAM" id="SSF53597">
    <property type="entry name" value="Dihydrofolate reductase-like"/>
    <property type="match status" value="1"/>
</dbReference>
<organism evidence="5 6">
    <name type="scientific">candidate division WWE3 bacterium CG_4_9_14_3_um_filter_43_9</name>
    <dbReference type="NCBI Taxonomy" id="1975082"/>
    <lineage>
        <taxon>Bacteria</taxon>
        <taxon>Katanobacteria</taxon>
    </lineage>
</organism>
<keyword evidence="2" id="KW-0521">NADP</keyword>
<dbReference type="PANTHER" id="PTHR38011">
    <property type="entry name" value="DIHYDROFOLATE REDUCTASE FAMILY PROTEIN (AFU_ORTHOLOGUE AFUA_8G06820)"/>
    <property type="match status" value="1"/>
</dbReference>
<dbReference type="Proteomes" id="UP000230538">
    <property type="component" value="Unassembled WGS sequence"/>
</dbReference>
<dbReference type="Pfam" id="PF01872">
    <property type="entry name" value="RibD_C"/>
    <property type="match status" value="1"/>
</dbReference>
<evidence type="ECO:0000256" key="3">
    <source>
        <dbReference type="ARBA" id="ARBA00023002"/>
    </source>
</evidence>
<dbReference type="GO" id="GO:0009231">
    <property type="term" value="P:riboflavin biosynthetic process"/>
    <property type="evidence" value="ECO:0007669"/>
    <property type="project" value="InterPro"/>
</dbReference>
<evidence type="ECO:0000313" key="5">
    <source>
        <dbReference type="EMBL" id="PJA38150.1"/>
    </source>
</evidence>
<dbReference type="EMBL" id="PFXB01000034">
    <property type="protein sequence ID" value="PJA38150.1"/>
    <property type="molecule type" value="Genomic_DNA"/>
</dbReference>
<name>A0A2M7WYT2_UNCKA</name>
<gene>
    <name evidence="5" type="ORF">CO181_01060</name>
</gene>
<keyword evidence="3" id="KW-0560">Oxidoreductase</keyword>
<dbReference type="AlphaFoldDB" id="A0A2M7WYT2"/>
<feature type="domain" description="Bacterial bifunctional deaminase-reductase C-terminal" evidence="4">
    <location>
        <begin position="11"/>
        <end position="215"/>
    </location>
</feature>